<dbReference type="InterPro" id="IPR013783">
    <property type="entry name" value="Ig-like_fold"/>
</dbReference>
<dbReference type="EC" id="3.2.1.40" evidence="2"/>
<evidence type="ECO:0000256" key="2">
    <source>
        <dbReference type="ARBA" id="ARBA00012652"/>
    </source>
</evidence>
<dbReference type="PANTHER" id="PTHR33307">
    <property type="entry name" value="ALPHA-RHAMNOSIDASE (EUROFUNG)"/>
    <property type="match status" value="1"/>
</dbReference>
<evidence type="ECO:0000256" key="1">
    <source>
        <dbReference type="ARBA" id="ARBA00001445"/>
    </source>
</evidence>
<dbReference type="InterPro" id="IPR012341">
    <property type="entry name" value="6hp_glycosidase-like_sf"/>
</dbReference>
<dbReference type="SUPFAM" id="SSF48208">
    <property type="entry name" value="Six-hairpin glycosidases"/>
    <property type="match status" value="1"/>
</dbReference>
<dbReference type="Pfam" id="PF17389">
    <property type="entry name" value="Bac_rhamnosid6H"/>
    <property type="match status" value="2"/>
</dbReference>
<dbReference type="InterPro" id="IPR008928">
    <property type="entry name" value="6-hairpin_glycosidase_sf"/>
</dbReference>
<dbReference type="Pfam" id="PF08531">
    <property type="entry name" value="Bac_rhamnosid_N"/>
    <property type="match status" value="1"/>
</dbReference>
<proteinExistence type="predicted"/>
<keyword evidence="8" id="KW-1185">Reference proteome</keyword>
<keyword evidence="4" id="KW-0472">Membrane</keyword>
<keyword evidence="4" id="KW-0812">Transmembrane</keyword>
<dbReference type="GO" id="GO:0030596">
    <property type="term" value="F:alpha-L-rhamnosidase activity"/>
    <property type="evidence" value="ECO:0007669"/>
    <property type="project" value="UniProtKB-EC"/>
</dbReference>
<sequence>MAAPPHRPNRTLTFTTLIQLLSLLLVLILFAIASILYQNAHLLSQHPLSSSNGILSVPLPPSSSKRIKKEISQLEKELESITVEAMEMHQVVNTLEQIQQAKLEKAHEEMPQTKKEGKFHNREFKQWWIPQEPYPSFSELSSPNEKNRGGSILAINLSINHLQLTKMAPGSPNTPHPSIHEEFLPIVTMDDVDFRWRSSLSTIQDGDGISASSIEQTTAYQILLRKAHTIRTLWDSNKVLTPNGMPDVVKCTSQFLQVGEIYEWQVLLWDSNHKSTTSQWSKFGIGPKSDEFTSKWITHPTDMKSWSKGDSSAYWHDKNLKAQEVACSNWKKRAQLPIFRAKFPILQNVQSAMLIVSGLGSFRATVDGIPLSSSGPLDPPLTDYAQRVMYRGFDVTSFFTNTNTTLTTAEQHHVLGIASGSGWWDHRPIKGSFIRLWYFPHGPNTVNAQVHITYGNDKREVILPTGGSMAGWQVSKGALRESSLFSGEYIDLGVMDELDGWDTGEKWSEMSTSTESEKHQWKEPVLYESDTTLELWRHQLHVKANDKRPQLPEHKVAPIGKLVPHEAPPVLPMAKILPDEIYSLGNGRWMIDFGVGFSGMVRFGEGLPDPFVPGKYPRGHTVSTLVDGEKFITVVYGERLELSTGDINLPLVAGMGLHDGGPRHKSKPAGNAEAKGGACYPKDHIEAGSLMQRDVYILPKDSSGSFKNARQSHFTTHAFRFAEVCCTAKPPEGVYALSYRTGFQEWGEFSSSNVRINGGYELVRNAFNSNLLGVQSDCPHREKIQYGGDINADAPSALHFYDMSAFYRKVVFDWRDQQWENGAFAGTSYWLALNDYAGIGDGAGETVWATAPPLTAVRHFQHYGDLKLLEQSFASHLKWFEFLRDKFDRGMMIKGYEKDLKGYVKEGSGLGDWLTFRGRDTWLTHESFYMAVARCVAYMAKRLGTDLASSAVEEGMALATTVKERIATLYLMNGNDCFLPPEDQAKNLSPGPEMSLFSRVVPGEKRCTVLRNYFRREGHSWPGSEEMRFIEESPKEVIDEMVKTKEVSKRSGKWAMGWSQWHGFNEGIFAVRYSLKTLSDNGFHNVALGKATGFGVGTWEYILSHNGTTHWESWWRSEDLYSHNHPMLGASAEWMASSVAGVSLSPTTFGGKEVIFWPRFPNSAKDFTYASATQGTRRGDFSIAWKINLPEGETSYDSSKASIHIRAYVPPNGKAIFRVPEYSNGEGVDASIKYATILPNLDEAKSLAKDECLERRKCKKFGFNYNWEYNRETSQWYKVHRKKAIGTPCQSFLFHKSLQIEWSVEMEIPKTDDHGIEIPLKPGLYEVTISQWQLKPEVQSNNGRIGSLPQYYEAEDVGPYCADIETFDWSIEDAVHLI</sequence>
<keyword evidence="4" id="KW-1133">Transmembrane helix</keyword>
<comment type="caution">
    <text evidence="7">The sequence shown here is derived from an EMBL/GenBank/DDBJ whole genome shotgun (WGS) entry which is preliminary data.</text>
</comment>
<dbReference type="PANTHER" id="PTHR33307:SF11">
    <property type="entry name" value="ALPHA-L-RHAMNOSIDASE"/>
    <property type="match status" value="1"/>
</dbReference>
<feature type="transmembrane region" description="Helical" evidence="4">
    <location>
        <begin position="12"/>
        <end position="37"/>
    </location>
</feature>
<evidence type="ECO:0000256" key="4">
    <source>
        <dbReference type="SAM" id="Phobius"/>
    </source>
</evidence>
<dbReference type="InterPro" id="IPR035396">
    <property type="entry name" value="Bac_rhamnosid6H"/>
</dbReference>
<gene>
    <name evidence="7" type="ORF">ACHAWO_011791</name>
</gene>
<feature type="domain" description="Bacterial alpha-L-rhamnosidase N-terminal" evidence="5">
    <location>
        <begin position="348"/>
        <end position="513"/>
    </location>
</feature>
<accession>A0ABD3NZ09</accession>
<evidence type="ECO:0000256" key="3">
    <source>
        <dbReference type="SAM" id="Coils"/>
    </source>
</evidence>
<feature type="domain" description="Alpha-L-rhamnosidase six-hairpin glycosidase" evidence="6">
    <location>
        <begin position="1065"/>
        <end position="1139"/>
    </location>
</feature>
<dbReference type="EMBL" id="JALLPJ020000889">
    <property type="protein sequence ID" value="KAL3780468.1"/>
    <property type="molecule type" value="Genomic_DNA"/>
</dbReference>
<name>A0ABD3NZ09_9STRA</name>
<protein>
    <recommendedName>
        <fullName evidence="2">alpha-L-rhamnosidase</fullName>
        <ecNumber evidence="2">3.2.1.40</ecNumber>
    </recommendedName>
</protein>
<organism evidence="7 8">
    <name type="scientific">Cyclotella atomus</name>
    <dbReference type="NCBI Taxonomy" id="382360"/>
    <lineage>
        <taxon>Eukaryota</taxon>
        <taxon>Sar</taxon>
        <taxon>Stramenopiles</taxon>
        <taxon>Ochrophyta</taxon>
        <taxon>Bacillariophyta</taxon>
        <taxon>Coscinodiscophyceae</taxon>
        <taxon>Thalassiosirophycidae</taxon>
        <taxon>Stephanodiscales</taxon>
        <taxon>Stephanodiscaceae</taxon>
        <taxon>Cyclotella</taxon>
    </lineage>
</organism>
<dbReference type="InterPro" id="IPR016007">
    <property type="entry name" value="Alpha_rhamnosid"/>
</dbReference>
<dbReference type="InterPro" id="IPR013737">
    <property type="entry name" value="Bac_rhamnosid_N"/>
</dbReference>
<evidence type="ECO:0000259" key="6">
    <source>
        <dbReference type="Pfam" id="PF17389"/>
    </source>
</evidence>
<evidence type="ECO:0000313" key="8">
    <source>
        <dbReference type="Proteomes" id="UP001530400"/>
    </source>
</evidence>
<dbReference type="Gene3D" id="2.60.40.10">
    <property type="entry name" value="Immunoglobulins"/>
    <property type="match status" value="1"/>
</dbReference>
<evidence type="ECO:0000259" key="5">
    <source>
        <dbReference type="Pfam" id="PF08531"/>
    </source>
</evidence>
<dbReference type="Gene3D" id="1.50.10.10">
    <property type="match status" value="1"/>
</dbReference>
<feature type="domain" description="Alpha-L-rhamnosidase six-hairpin glycosidase" evidence="6">
    <location>
        <begin position="745"/>
        <end position="973"/>
    </location>
</feature>
<keyword evidence="3" id="KW-0175">Coiled coil</keyword>
<dbReference type="Gene3D" id="2.60.120.260">
    <property type="entry name" value="Galactose-binding domain-like"/>
    <property type="match status" value="2"/>
</dbReference>
<dbReference type="Proteomes" id="UP001530400">
    <property type="component" value="Unassembled WGS sequence"/>
</dbReference>
<comment type="catalytic activity">
    <reaction evidence="1">
        <text>Hydrolysis of terminal non-reducing alpha-L-rhamnose residues in alpha-L-rhamnosides.</text>
        <dbReference type="EC" id="3.2.1.40"/>
    </reaction>
</comment>
<reference evidence="7 8" key="1">
    <citation type="submission" date="2024-10" db="EMBL/GenBank/DDBJ databases">
        <title>Updated reference genomes for cyclostephanoid diatoms.</title>
        <authorList>
            <person name="Roberts W.R."/>
            <person name="Alverson A.J."/>
        </authorList>
    </citation>
    <scope>NUCLEOTIDE SEQUENCE [LARGE SCALE GENOMIC DNA]</scope>
    <source>
        <strain evidence="7 8">AJA010-31</strain>
    </source>
</reference>
<feature type="coiled-coil region" evidence="3">
    <location>
        <begin position="64"/>
        <end position="91"/>
    </location>
</feature>
<evidence type="ECO:0000313" key="7">
    <source>
        <dbReference type="EMBL" id="KAL3780468.1"/>
    </source>
</evidence>